<dbReference type="AlphaFoldDB" id="A0AB38DPW7"/>
<reference evidence="2 3" key="1">
    <citation type="submission" date="2017-06" db="EMBL/GenBank/DDBJ databases">
        <authorList>
            <consortium name="Pathogen Informatics"/>
        </authorList>
    </citation>
    <scope>NUCLEOTIDE SEQUENCE [LARGE SCALE GENOMIC DNA]</scope>
    <source>
        <strain evidence="2 3">NCTC12230</strain>
    </source>
</reference>
<organism evidence="2 3">
    <name type="scientific">Neisseria zoodegmatis</name>
    <dbReference type="NCBI Taxonomy" id="326523"/>
    <lineage>
        <taxon>Bacteria</taxon>
        <taxon>Pseudomonadati</taxon>
        <taxon>Pseudomonadota</taxon>
        <taxon>Betaproteobacteria</taxon>
        <taxon>Neisseriales</taxon>
        <taxon>Neisseriaceae</taxon>
        <taxon>Neisseria</taxon>
    </lineage>
</organism>
<evidence type="ECO:0000313" key="3">
    <source>
        <dbReference type="Proteomes" id="UP000215033"/>
    </source>
</evidence>
<protein>
    <recommendedName>
        <fullName evidence="4">Periplasmic protein</fullName>
    </recommendedName>
</protein>
<evidence type="ECO:0008006" key="4">
    <source>
        <dbReference type="Google" id="ProtNLM"/>
    </source>
</evidence>
<dbReference type="RefSeq" id="WP_095197826.1">
    <property type="nucleotide sequence ID" value="NZ_LT906434.1"/>
</dbReference>
<proteinExistence type="predicted"/>
<dbReference type="EMBL" id="LT906434">
    <property type="protein sequence ID" value="SNU79043.1"/>
    <property type="molecule type" value="Genomic_DNA"/>
</dbReference>
<sequence length="210" mass="24670">MIKKLLFIIIGFMFFSLGNYLFFTGHISSEKKILKSCDNLEKKELNVFFQKIENLSEKNRKKKLEDRNLISGYTWKDYDLSRYQIIAGHEEEPIYSNSNPYICAAVDIISSPNYDQSQKMYTIMLMHYASIEQHIFLLKAANKAYEQKILTDKEVLAELLYSPELQGKSTNSKYTWLPAWRREFKKHANEVLSEEEQEEVLSGKTLLWGL</sequence>
<evidence type="ECO:0000313" key="2">
    <source>
        <dbReference type="EMBL" id="SNU79043.1"/>
    </source>
</evidence>
<evidence type="ECO:0000256" key="1">
    <source>
        <dbReference type="SAM" id="Phobius"/>
    </source>
</evidence>
<accession>A0AB38DPW7</accession>
<name>A0AB38DPW7_9NEIS</name>
<keyword evidence="1" id="KW-0812">Transmembrane</keyword>
<dbReference type="KEGG" id="nzo:SAMEA4504057_0530"/>
<keyword evidence="1" id="KW-1133">Transmembrane helix</keyword>
<feature type="transmembrane region" description="Helical" evidence="1">
    <location>
        <begin position="6"/>
        <end position="23"/>
    </location>
</feature>
<dbReference type="Proteomes" id="UP000215033">
    <property type="component" value="Chromosome 1"/>
</dbReference>
<gene>
    <name evidence="2" type="ORF">SAMEA4504057_00530</name>
</gene>
<keyword evidence="1" id="KW-0472">Membrane</keyword>